<feature type="region of interest" description="Disordered" evidence="1">
    <location>
        <begin position="123"/>
        <end position="193"/>
    </location>
</feature>
<reference evidence="2" key="1">
    <citation type="submission" date="2022-07" db="EMBL/GenBank/DDBJ databases">
        <title>Phylogenomic reconstructions and comparative analyses of Kickxellomycotina fungi.</title>
        <authorList>
            <person name="Reynolds N.K."/>
            <person name="Stajich J.E."/>
            <person name="Barry K."/>
            <person name="Grigoriev I.V."/>
            <person name="Crous P."/>
            <person name="Smith M.E."/>
        </authorList>
    </citation>
    <scope>NUCLEOTIDE SEQUENCE</scope>
    <source>
        <strain evidence="2">BCRC 34489</strain>
    </source>
</reference>
<dbReference type="OrthoDB" id="10251230at2759"/>
<evidence type="ECO:0000313" key="2">
    <source>
        <dbReference type="EMBL" id="KAJ2783975.1"/>
    </source>
</evidence>
<dbReference type="EMBL" id="JANBUM010000126">
    <property type="protein sequence ID" value="KAJ2783975.1"/>
    <property type="molecule type" value="Genomic_DNA"/>
</dbReference>
<dbReference type="AlphaFoldDB" id="A0A9W8HJT8"/>
<dbReference type="Gene3D" id="3.40.50.1910">
    <property type="match status" value="1"/>
</dbReference>
<protein>
    <submittedName>
        <fullName evidence="2">Vesicle trafficking between the ER and Golgi</fullName>
    </submittedName>
</protein>
<keyword evidence="3" id="KW-1185">Reference proteome</keyword>
<dbReference type="InterPro" id="IPR036045">
    <property type="entry name" value="Sec1-like_sf"/>
</dbReference>
<feature type="compositionally biased region" description="Polar residues" evidence="1">
    <location>
        <begin position="64"/>
        <end position="73"/>
    </location>
</feature>
<gene>
    <name evidence="2" type="primary">SLY1_1</name>
    <name evidence="2" type="ORF">GGI15_002405</name>
</gene>
<feature type="compositionally biased region" description="Acidic residues" evidence="1">
    <location>
        <begin position="142"/>
        <end position="160"/>
    </location>
</feature>
<dbReference type="InterPro" id="IPR027482">
    <property type="entry name" value="Sec1-like_dom2"/>
</dbReference>
<sequence length="211" mass="23077">GSGMSAANIIENYVHFDPKQARCGNLAGSNATNDTAGPLQDAIVFVVGGGNYIEYQNLAESAHNSTSSKSIMDNSDMELDPVDTSPQQQQQPQTRGVPFTPPHSTDHTPQRMSAVGEAGNIQGFRAGDSAAPESPVATREEFDFEDGDFEYGVDDMEFEQQEQQQQQQQGYASHGASRKSRNDYGIPDDESTKLVHEGFFNKFSKNWMSLS</sequence>
<organism evidence="2 3">
    <name type="scientific">Coemansia interrupta</name>
    <dbReference type="NCBI Taxonomy" id="1126814"/>
    <lineage>
        <taxon>Eukaryota</taxon>
        <taxon>Fungi</taxon>
        <taxon>Fungi incertae sedis</taxon>
        <taxon>Zoopagomycota</taxon>
        <taxon>Kickxellomycotina</taxon>
        <taxon>Kickxellomycetes</taxon>
        <taxon>Kickxellales</taxon>
        <taxon>Kickxellaceae</taxon>
        <taxon>Coemansia</taxon>
    </lineage>
</organism>
<evidence type="ECO:0000256" key="1">
    <source>
        <dbReference type="SAM" id="MobiDB-lite"/>
    </source>
</evidence>
<name>A0A9W8HJT8_9FUNG</name>
<feature type="non-terminal residue" evidence="2">
    <location>
        <position position="211"/>
    </location>
</feature>
<proteinExistence type="predicted"/>
<dbReference type="Proteomes" id="UP001140172">
    <property type="component" value="Unassembled WGS sequence"/>
</dbReference>
<feature type="region of interest" description="Disordered" evidence="1">
    <location>
        <begin position="64"/>
        <end position="111"/>
    </location>
</feature>
<comment type="caution">
    <text evidence="2">The sequence shown here is derived from an EMBL/GenBank/DDBJ whole genome shotgun (WGS) entry which is preliminary data.</text>
</comment>
<evidence type="ECO:0000313" key="3">
    <source>
        <dbReference type="Proteomes" id="UP001140172"/>
    </source>
</evidence>
<accession>A0A9W8HJT8</accession>
<dbReference type="SUPFAM" id="SSF56815">
    <property type="entry name" value="Sec1/munc18-like (SM) proteins"/>
    <property type="match status" value="1"/>
</dbReference>